<name>S5M483_9CAUD</name>
<protein>
    <submittedName>
        <fullName evidence="1">Uncharacterized protein</fullName>
    </submittedName>
</protein>
<sequence>MKEFEKDVRRNATEIEGFSDTDWLEACEETDSKEIKSTRKFIVDEVTVFEEKEVTIFTVLELFDNGTCNELSEWDTKEEAQEEAEKIALSCKGIVITEEQADKMNNGNKFEGVTKSIEKVVNNMDYIKCSEKELTAIEKVMEGLQEFVNVTTSESDLSYDIQMTNDHKLDNLIYDIKNNELFENWLIFKEGVTKVTAYDTSGTGAEIIDILHNNYDKVFGRYEEGGEHIYFISETRTNWNDELEQDETHFMVEETPVSISDCIRHNV</sequence>
<dbReference type="Proteomes" id="UP000015091">
    <property type="component" value="Segment"/>
</dbReference>
<organism evidence="1 2">
    <name type="scientific">Bacillus phage Basilisk</name>
    <dbReference type="NCBI Taxonomy" id="1296654"/>
    <lineage>
        <taxon>Viruses</taxon>
        <taxon>Duplodnaviria</taxon>
        <taxon>Heunggongvirae</taxon>
        <taxon>Uroviricota</taxon>
        <taxon>Caudoviricetes</taxon>
        <taxon>Sejongvirinae</taxon>
        <taxon>Basiliskvirus</taxon>
        <taxon>Basiliskvirus basilisk</taxon>
    </lineage>
</organism>
<evidence type="ECO:0000313" key="1">
    <source>
        <dbReference type="EMBL" id="AGR46661.1"/>
    </source>
</evidence>
<evidence type="ECO:0000313" key="2">
    <source>
        <dbReference type="Proteomes" id="UP000015091"/>
    </source>
</evidence>
<accession>S5M483</accession>
<dbReference type="EMBL" id="KC595511">
    <property type="protein sequence ID" value="AGR46661.1"/>
    <property type="molecule type" value="Genomic_DNA"/>
</dbReference>
<reference evidence="1 2" key="1">
    <citation type="journal article" date="2014" name="Genome Announc.">
        <title>Genome Sequences of Three Novel Bacillus cereus Bacteriophages.</title>
        <authorList>
            <person name="Grose J.H."/>
            <person name="Jensen J.D."/>
            <person name="Merrill B.D."/>
            <person name="Fisher J.N."/>
            <person name="Burnett S.H."/>
            <person name="Breakwell D.P."/>
        </authorList>
    </citation>
    <scope>NUCLEOTIDE SEQUENCE [LARGE SCALE GENOMIC DNA]</scope>
</reference>
<gene>
    <name evidence="1" type="ORF">BASILISK_127</name>
</gene>
<keyword evidence="2" id="KW-1185">Reference proteome</keyword>
<proteinExistence type="predicted"/>